<dbReference type="InterPro" id="IPR009057">
    <property type="entry name" value="Homeodomain-like_sf"/>
</dbReference>
<keyword evidence="5" id="KW-1185">Reference proteome</keyword>
<dbReference type="InterPro" id="IPR025996">
    <property type="entry name" value="MT1864/Rv1816-like_C"/>
</dbReference>
<evidence type="ECO:0000313" key="5">
    <source>
        <dbReference type="Proteomes" id="UP000183994"/>
    </source>
</evidence>
<dbReference type="STRING" id="1121393.SAMN02745216_02967"/>
<accession>A0A1M6Q5R7</accession>
<protein>
    <submittedName>
        <fullName evidence="4">Transcriptional regulator, TetR family</fullName>
    </submittedName>
</protein>
<dbReference type="OrthoDB" id="9808476at2"/>
<evidence type="ECO:0000313" key="4">
    <source>
        <dbReference type="EMBL" id="SHK15473.1"/>
    </source>
</evidence>
<keyword evidence="1" id="KW-0805">Transcription regulation</keyword>
<sequence length="199" mass="22195">MPPKSKFTKIQILNAAFEVVRTGGMESLSTRGVAKRLGCSTMPVHTCLKSRKDLEDAIAARALEILLKYESTPRTGDVFIDMGLGYVLFARDEKHLFRCICCEENAGLLKQFMEKNLSALVEKLAAYPLVQGLPEEEVRKFVHQGWVYAHGLAHLVNAGVYPDPRDEDVQGLMEYTGRRYITGFDALRSGREEHGAFGG</sequence>
<dbReference type="Pfam" id="PF13305">
    <property type="entry name" value="TetR_C_33"/>
    <property type="match status" value="1"/>
</dbReference>
<dbReference type="SUPFAM" id="SSF48498">
    <property type="entry name" value="Tetracyclin repressor-like, C-terminal domain"/>
    <property type="match status" value="1"/>
</dbReference>
<gene>
    <name evidence="4" type="ORF">SAMN02745216_02967</name>
</gene>
<feature type="domain" description="HTH-type transcriptional regulator MT1864/Rv1816-like C-terminal" evidence="3">
    <location>
        <begin position="81"/>
        <end position="169"/>
    </location>
</feature>
<dbReference type="InterPro" id="IPR036271">
    <property type="entry name" value="Tet_transcr_reg_TetR-rel_C_sf"/>
</dbReference>
<dbReference type="RefSeq" id="WP_073476962.1">
    <property type="nucleotide sequence ID" value="NZ_FQZU01000019.1"/>
</dbReference>
<name>A0A1M6Q5R7_9BACT</name>
<proteinExistence type="predicted"/>
<organism evidence="4 5">
    <name type="scientific">Desulfatibacillum alkenivorans DSM 16219</name>
    <dbReference type="NCBI Taxonomy" id="1121393"/>
    <lineage>
        <taxon>Bacteria</taxon>
        <taxon>Pseudomonadati</taxon>
        <taxon>Thermodesulfobacteriota</taxon>
        <taxon>Desulfobacteria</taxon>
        <taxon>Desulfobacterales</taxon>
        <taxon>Desulfatibacillaceae</taxon>
        <taxon>Desulfatibacillum</taxon>
    </lineage>
</organism>
<dbReference type="EMBL" id="FQZU01000019">
    <property type="protein sequence ID" value="SHK15473.1"/>
    <property type="molecule type" value="Genomic_DNA"/>
</dbReference>
<evidence type="ECO:0000256" key="2">
    <source>
        <dbReference type="ARBA" id="ARBA00023163"/>
    </source>
</evidence>
<reference evidence="5" key="1">
    <citation type="submission" date="2016-11" db="EMBL/GenBank/DDBJ databases">
        <authorList>
            <person name="Varghese N."/>
            <person name="Submissions S."/>
        </authorList>
    </citation>
    <scope>NUCLEOTIDE SEQUENCE [LARGE SCALE GENOMIC DNA]</scope>
    <source>
        <strain evidence="5">DSM 16219</strain>
    </source>
</reference>
<keyword evidence="2" id="KW-0804">Transcription</keyword>
<dbReference type="Proteomes" id="UP000183994">
    <property type="component" value="Unassembled WGS sequence"/>
</dbReference>
<dbReference type="AlphaFoldDB" id="A0A1M6Q5R7"/>
<dbReference type="Gene3D" id="1.10.357.10">
    <property type="entry name" value="Tetracycline Repressor, domain 2"/>
    <property type="match status" value="1"/>
</dbReference>
<evidence type="ECO:0000256" key="1">
    <source>
        <dbReference type="ARBA" id="ARBA00023015"/>
    </source>
</evidence>
<evidence type="ECO:0000259" key="3">
    <source>
        <dbReference type="Pfam" id="PF13305"/>
    </source>
</evidence>
<dbReference type="SUPFAM" id="SSF46689">
    <property type="entry name" value="Homeodomain-like"/>
    <property type="match status" value="1"/>
</dbReference>